<keyword evidence="2" id="KW-1185">Reference proteome</keyword>
<dbReference type="AlphaFoldDB" id="A0A1L3LHL4"/>
<proteinExistence type="predicted"/>
<organism evidence="1 2">
    <name type="scientific">Sinorhizobium americanum</name>
    <dbReference type="NCBI Taxonomy" id="194963"/>
    <lineage>
        <taxon>Bacteria</taxon>
        <taxon>Pseudomonadati</taxon>
        <taxon>Pseudomonadota</taxon>
        <taxon>Alphaproteobacteria</taxon>
        <taxon>Hyphomicrobiales</taxon>
        <taxon>Rhizobiaceae</taxon>
        <taxon>Sinorhizobium/Ensifer group</taxon>
        <taxon>Sinorhizobium</taxon>
    </lineage>
</organism>
<dbReference type="Proteomes" id="UP000182306">
    <property type="component" value="Chromosome"/>
</dbReference>
<gene>
    <name evidence="1" type="ORF">SAMCFNEI73_Ch0257</name>
</gene>
<protein>
    <submittedName>
        <fullName evidence="1">Uncharacterized protein</fullName>
    </submittedName>
</protein>
<reference evidence="1 2" key="1">
    <citation type="submission" date="2015-10" db="EMBL/GenBank/DDBJ databases">
        <title>Genomic differences between typical nodule nitrogen-fixing rhizobial strains and those coming from bean seeds.</title>
        <authorList>
            <person name="Peralta H."/>
            <person name="Aguilar-Vera A."/>
            <person name="Diaz R."/>
            <person name="Mora Y."/>
            <person name="Martinez-Batallar G."/>
            <person name="Salazar E."/>
            <person name="Vargas-Lagunas C."/>
            <person name="Encarnacion S."/>
            <person name="Girard L."/>
            <person name="Mora J."/>
        </authorList>
    </citation>
    <scope>NUCLEOTIDE SEQUENCE [LARGE SCALE GENOMIC DNA]</scope>
    <source>
        <strain evidence="1 2">CFNEI 73</strain>
    </source>
</reference>
<accession>A0A1L3LHL4</accession>
<dbReference type="InterPro" id="IPR046606">
    <property type="entry name" value="DUF6665"/>
</dbReference>
<sequence>MELPMTFRPPQSLSRFNAGSDVNVLEYELMAERADALGRHGLKVEKAIAAVTGFDRDRGRPEERQRLLDEAADAVWAFLIQREICGLRDSRDAVRRYGIPGEVMARLGIVRKR</sequence>
<dbReference type="KEGG" id="same:SAMCFNEI73_Ch0257"/>
<evidence type="ECO:0000313" key="2">
    <source>
        <dbReference type="Proteomes" id="UP000182306"/>
    </source>
</evidence>
<name>A0A1L3LHL4_9HYPH</name>
<dbReference type="Pfam" id="PF20370">
    <property type="entry name" value="DUF6665"/>
    <property type="match status" value="1"/>
</dbReference>
<evidence type="ECO:0000313" key="1">
    <source>
        <dbReference type="EMBL" id="APG89590.1"/>
    </source>
</evidence>
<dbReference type="EMBL" id="CP013107">
    <property type="protein sequence ID" value="APG89590.1"/>
    <property type="molecule type" value="Genomic_DNA"/>
</dbReference>
<dbReference type="STRING" id="194963.SAMCFNEI73_Ch0257"/>